<accession>A0AAV5QGL0</accession>
<dbReference type="EMBL" id="BTFZ01000002">
    <property type="protein sequence ID" value="GMM33736.1"/>
    <property type="molecule type" value="Genomic_DNA"/>
</dbReference>
<dbReference type="AlphaFoldDB" id="A0AAV5QGL0"/>
<dbReference type="Proteomes" id="UP001360560">
    <property type="component" value="Unassembled WGS sequence"/>
</dbReference>
<evidence type="ECO:0000256" key="1">
    <source>
        <dbReference type="SAM" id="Phobius"/>
    </source>
</evidence>
<feature type="transmembrane region" description="Helical" evidence="1">
    <location>
        <begin position="68"/>
        <end position="87"/>
    </location>
</feature>
<keyword evidence="1" id="KW-1133">Transmembrane helix</keyword>
<dbReference type="GeneID" id="90071715"/>
<proteinExistence type="predicted"/>
<dbReference type="RefSeq" id="XP_064850736.1">
    <property type="nucleotide sequence ID" value="XM_064994664.1"/>
</dbReference>
<reference evidence="2 3" key="1">
    <citation type="journal article" date="2023" name="Elife">
        <title>Identification of key yeast species and microbe-microbe interactions impacting larval growth of Drosophila in the wild.</title>
        <authorList>
            <person name="Mure A."/>
            <person name="Sugiura Y."/>
            <person name="Maeda R."/>
            <person name="Honda K."/>
            <person name="Sakurai N."/>
            <person name="Takahashi Y."/>
            <person name="Watada M."/>
            <person name="Katoh T."/>
            <person name="Gotoh A."/>
            <person name="Gotoh Y."/>
            <person name="Taniguchi I."/>
            <person name="Nakamura K."/>
            <person name="Hayashi T."/>
            <person name="Katayama T."/>
            <person name="Uemura T."/>
            <person name="Hattori Y."/>
        </authorList>
    </citation>
    <scope>NUCLEOTIDE SEQUENCE [LARGE SCALE GENOMIC DNA]</scope>
    <source>
        <strain evidence="2 3">SC-9</strain>
    </source>
</reference>
<feature type="transmembrane region" description="Helical" evidence="1">
    <location>
        <begin position="94"/>
        <end position="125"/>
    </location>
</feature>
<evidence type="ECO:0000313" key="3">
    <source>
        <dbReference type="Proteomes" id="UP001360560"/>
    </source>
</evidence>
<gene>
    <name evidence="2" type="ORF">DASC09_010610</name>
</gene>
<keyword evidence="1" id="KW-0812">Transmembrane</keyword>
<comment type="caution">
    <text evidence="2">The sequence shown here is derived from an EMBL/GenBank/DDBJ whole genome shotgun (WGS) entry which is preliminary data.</text>
</comment>
<keyword evidence="1" id="KW-0472">Membrane</keyword>
<sequence length="126" mass="14246">MVLVVQDYIALLILNRFFILYDLVISINFSYKVAPGSYDVLSISKMILIGFDTRESESQIAVLLQQNIILVTVASILGIGFMSYIYIVRRKYLLSWYLVSVISIFAISGLSITFLPVFCGIYLTIV</sequence>
<protein>
    <submittedName>
        <fullName evidence="2">Uncharacterized protein</fullName>
    </submittedName>
</protein>
<evidence type="ECO:0000313" key="2">
    <source>
        <dbReference type="EMBL" id="GMM33736.1"/>
    </source>
</evidence>
<feature type="transmembrane region" description="Helical" evidence="1">
    <location>
        <begin position="12"/>
        <end position="31"/>
    </location>
</feature>
<keyword evidence="3" id="KW-1185">Reference proteome</keyword>
<name>A0AAV5QGL0_9ASCO</name>
<organism evidence="2 3">
    <name type="scientific">Saccharomycopsis crataegensis</name>
    <dbReference type="NCBI Taxonomy" id="43959"/>
    <lineage>
        <taxon>Eukaryota</taxon>
        <taxon>Fungi</taxon>
        <taxon>Dikarya</taxon>
        <taxon>Ascomycota</taxon>
        <taxon>Saccharomycotina</taxon>
        <taxon>Saccharomycetes</taxon>
        <taxon>Saccharomycopsidaceae</taxon>
        <taxon>Saccharomycopsis</taxon>
    </lineage>
</organism>